<evidence type="ECO:0000256" key="2">
    <source>
        <dbReference type="SAM" id="MobiDB-lite"/>
    </source>
</evidence>
<sequence>MSKEPKGRSVISFNVERSRSKLSTSSKKTGSYYTTTRSTRESGSTTAPPTSDETQVVVRAGEQSAYRNVELETGREKFLYPAAVCLAFLLALVLCFLFWPKEEPPAKRRNEIDNRYGATCSSGACLRRASYLSSILSWGDVEPCEHFDTFVCGQWRSRLTSAASYYSTSTDGDYVEILEEKVHAFLQDGHRSPKVAQPLKFLHDECMNVRRIDYEGVEALMDLMAQFSLKGFPLRTTLIGNVSVWRTAAQLLRKTGTAALLTIGVASHPVVNNMDVVALGLPEVLSSSGHVEINEVIRLYTEAVFSAGKIVKTEYVPPGDILAIARFASNIDQLVREAPGGTKAQVERLESHAELEEFVSAALRGFEGVVAGGAMSDVLVWSPDATHSILDLVANTEPRTVMNYLGLRLMIQSSPFTPYSKLLDLLSVFIYGKTGMVPPRWRLCVRVMERALRPLTFAAAFANSRLRKTTSNLTGMVDTVFVELQHEIDDLPYIAQPSKRQIREILSTSDVKVFGPSWATNAAPVAEYVKNLPDVTKSRWGLDTFVAYHEYTFFHVLTGGSRMRWSRSIFSVDCWHEMHPRSVYVPLLALNLSQALDEGRVDALQLSRLGPRLSRCLFDMLINEAGSPNGAASWLSDETWTKLLAAEACLEGRRDYLRLARFRDVLAARVAFRAFFKTTGGKDDEYAVMLSSGRVMSGAQIFFAYLMLQFCERNDGLNQTENIAASIDWAAALRNSDEFRGAYNCTHRSVAKKSTECAT</sequence>
<reference evidence="5" key="1">
    <citation type="journal article" date="2020" name="Cell">
        <title>Large-Scale Comparative Analyses of Tick Genomes Elucidate Their Genetic Diversity and Vector Capacities.</title>
        <authorList>
            <consortium name="Tick Genome and Microbiome Consortium (TIGMIC)"/>
            <person name="Jia N."/>
            <person name="Wang J."/>
            <person name="Shi W."/>
            <person name="Du L."/>
            <person name="Sun Y."/>
            <person name="Zhan W."/>
            <person name="Jiang J.F."/>
            <person name="Wang Q."/>
            <person name="Zhang B."/>
            <person name="Ji P."/>
            <person name="Bell-Sakyi L."/>
            <person name="Cui X.M."/>
            <person name="Yuan T.T."/>
            <person name="Jiang B.G."/>
            <person name="Yang W.F."/>
            <person name="Lam T.T."/>
            <person name="Chang Q.C."/>
            <person name="Ding S.J."/>
            <person name="Wang X.J."/>
            <person name="Zhu J.G."/>
            <person name="Ruan X.D."/>
            <person name="Zhao L."/>
            <person name="Wei J.T."/>
            <person name="Ye R.Z."/>
            <person name="Que T.C."/>
            <person name="Du C.H."/>
            <person name="Zhou Y.H."/>
            <person name="Cheng J.X."/>
            <person name="Dai P.F."/>
            <person name="Guo W.B."/>
            <person name="Han X.H."/>
            <person name="Huang E.J."/>
            <person name="Li L.F."/>
            <person name="Wei W."/>
            <person name="Gao Y.C."/>
            <person name="Liu J.Z."/>
            <person name="Shao H.Z."/>
            <person name="Wang X."/>
            <person name="Wang C.C."/>
            <person name="Yang T.C."/>
            <person name="Huo Q.B."/>
            <person name="Li W."/>
            <person name="Chen H.Y."/>
            <person name="Chen S.E."/>
            <person name="Zhou L.G."/>
            <person name="Ni X.B."/>
            <person name="Tian J.H."/>
            <person name="Sheng Y."/>
            <person name="Liu T."/>
            <person name="Pan Y.S."/>
            <person name="Xia L.Y."/>
            <person name="Li J."/>
            <person name="Zhao F."/>
            <person name="Cao W.C."/>
        </authorList>
    </citation>
    <scope>NUCLEOTIDE SEQUENCE</scope>
    <source>
        <strain evidence="5">Rsan-2018</strain>
    </source>
</reference>
<dbReference type="Gene3D" id="3.40.390.10">
    <property type="entry name" value="Collagenase (Catalytic Domain)"/>
    <property type="match status" value="1"/>
</dbReference>
<gene>
    <name evidence="5" type="ORF">HPB52_010694</name>
</gene>
<evidence type="ECO:0000256" key="1">
    <source>
        <dbReference type="ARBA" id="ARBA00007357"/>
    </source>
</evidence>
<dbReference type="AlphaFoldDB" id="A0A9D4PZ67"/>
<reference evidence="5" key="2">
    <citation type="submission" date="2021-09" db="EMBL/GenBank/DDBJ databases">
        <authorList>
            <person name="Jia N."/>
            <person name="Wang J."/>
            <person name="Shi W."/>
            <person name="Du L."/>
            <person name="Sun Y."/>
            <person name="Zhan W."/>
            <person name="Jiang J."/>
            <person name="Wang Q."/>
            <person name="Zhang B."/>
            <person name="Ji P."/>
            <person name="Sakyi L.B."/>
            <person name="Cui X."/>
            <person name="Yuan T."/>
            <person name="Jiang B."/>
            <person name="Yang W."/>
            <person name="Lam T.T.-Y."/>
            <person name="Chang Q."/>
            <person name="Ding S."/>
            <person name="Wang X."/>
            <person name="Zhu J."/>
            <person name="Ruan X."/>
            <person name="Zhao L."/>
            <person name="Wei J."/>
            <person name="Que T."/>
            <person name="Du C."/>
            <person name="Cheng J."/>
            <person name="Dai P."/>
            <person name="Han X."/>
            <person name="Huang E."/>
            <person name="Gao Y."/>
            <person name="Liu J."/>
            <person name="Shao H."/>
            <person name="Ye R."/>
            <person name="Li L."/>
            <person name="Wei W."/>
            <person name="Wang X."/>
            <person name="Wang C."/>
            <person name="Huo Q."/>
            <person name="Li W."/>
            <person name="Guo W."/>
            <person name="Chen H."/>
            <person name="Chen S."/>
            <person name="Zhou L."/>
            <person name="Zhou L."/>
            <person name="Ni X."/>
            <person name="Tian J."/>
            <person name="Zhou Y."/>
            <person name="Sheng Y."/>
            <person name="Liu T."/>
            <person name="Pan Y."/>
            <person name="Xia L."/>
            <person name="Li J."/>
            <person name="Zhao F."/>
            <person name="Cao W."/>
        </authorList>
    </citation>
    <scope>NUCLEOTIDE SEQUENCE</scope>
    <source>
        <strain evidence="5">Rsan-2018</strain>
        <tissue evidence="5">Larvae</tissue>
    </source>
</reference>
<dbReference type="Gene3D" id="1.10.1380.10">
    <property type="entry name" value="Neutral endopeptidase , domain2"/>
    <property type="match status" value="1"/>
</dbReference>
<dbReference type="GO" id="GO:0004222">
    <property type="term" value="F:metalloendopeptidase activity"/>
    <property type="evidence" value="ECO:0007669"/>
    <property type="project" value="InterPro"/>
</dbReference>
<dbReference type="SUPFAM" id="SSF55486">
    <property type="entry name" value="Metalloproteases ('zincins'), catalytic domain"/>
    <property type="match status" value="1"/>
</dbReference>
<dbReference type="InterPro" id="IPR000718">
    <property type="entry name" value="Peptidase_M13"/>
</dbReference>
<dbReference type="Pfam" id="PF05649">
    <property type="entry name" value="Peptidase_M13_N"/>
    <property type="match status" value="1"/>
</dbReference>
<evidence type="ECO:0000313" key="5">
    <source>
        <dbReference type="EMBL" id="KAH7961577.1"/>
    </source>
</evidence>
<keyword evidence="3" id="KW-1133">Transmembrane helix</keyword>
<evidence type="ECO:0000256" key="3">
    <source>
        <dbReference type="SAM" id="Phobius"/>
    </source>
</evidence>
<evidence type="ECO:0000313" key="6">
    <source>
        <dbReference type="Proteomes" id="UP000821837"/>
    </source>
</evidence>
<organism evidence="5 6">
    <name type="scientific">Rhipicephalus sanguineus</name>
    <name type="common">Brown dog tick</name>
    <name type="synonym">Ixodes sanguineus</name>
    <dbReference type="NCBI Taxonomy" id="34632"/>
    <lineage>
        <taxon>Eukaryota</taxon>
        <taxon>Metazoa</taxon>
        <taxon>Ecdysozoa</taxon>
        <taxon>Arthropoda</taxon>
        <taxon>Chelicerata</taxon>
        <taxon>Arachnida</taxon>
        <taxon>Acari</taxon>
        <taxon>Parasitiformes</taxon>
        <taxon>Ixodida</taxon>
        <taxon>Ixodoidea</taxon>
        <taxon>Ixodidae</taxon>
        <taxon>Rhipicephalinae</taxon>
        <taxon>Rhipicephalus</taxon>
        <taxon>Rhipicephalus</taxon>
    </lineage>
</organism>
<keyword evidence="6" id="KW-1185">Reference proteome</keyword>
<comment type="caution">
    <text evidence="5">The sequence shown here is derived from an EMBL/GenBank/DDBJ whole genome shotgun (WGS) entry which is preliminary data.</text>
</comment>
<dbReference type="InterPro" id="IPR042089">
    <property type="entry name" value="Peptidase_M13_dom_2"/>
</dbReference>
<dbReference type="InterPro" id="IPR008753">
    <property type="entry name" value="Peptidase_M13_N"/>
</dbReference>
<dbReference type="InterPro" id="IPR024079">
    <property type="entry name" value="MetalloPept_cat_dom_sf"/>
</dbReference>
<accession>A0A9D4PZ67</accession>
<dbReference type="GO" id="GO:0016485">
    <property type="term" value="P:protein processing"/>
    <property type="evidence" value="ECO:0007669"/>
    <property type="project" value="TreeGrafter"/>
</dbReference>
<protein>
    <recommendedName>
        <fullName evidence="4">Peptidase M13 N-terminal domain-containing protein</fullName>
    </recommendedName>
</protein>
<name>A0A9D4PZ67_RHISA</name>
<proteinExistence type="inferred from homology"/>
<keyword evidence="3" id="KW-0812">Transmembrane</keyword>
<keyword evidence="3" id="KW-0472">Membrane</keyword>
<feature type="domain" description="Peptidase M13 N-terminal" evidence="4">
    <location>
        <begin position="143"/>
        <end position="513"/>
    </location>
</feature>
<feature type="transmembrane region" description="Helical" evidence="3">
    <location>
        <begin position="78"/>
        <end position="99"/>
    </location>
</feature>
<dbReference type="VEuPathDB" id="VectorBase:RSAN_054504"/>
<feature type="compositionally biased region" description="Low complexity" evidence="2">
    <location>
        <begin position="21"/>
        <end position="46"/>
    </location>
</feature>
<dbReference type="PROSITE" id="PS51885">
    <property type="entry name" value="NEPRILYSIN"/>
    <property type="match status" value="1"/>
</dbReference>
<dbReference type="PANTHER" id="PTHR11733">
    <property type="entry name" value="ZINC METALLOPROTEASE FAMILY M13 NEPRILYSIN-RELATED"/>
    <property type="match status" value="1"/>
</dbReference>
<dbReference type="PANTHER" id="PTHR11733:SF241">
    <property type="entry name" value="GH26575P-RELATED"/>
    <property type="match status" value="1"/>
</dbReference>
<dbReference type="EMBL" id="JABSTV010001249">
    <property type="protein sequence ID" value="KAH7961577.1"/>
    <property type="molecule type" value="Genomic_DNA"/>
</dbReference>
<evidence type="ECO:0000259" key="4">
    <source>
        <dbReference type="Pfam" id="PF05649"/>
    </source>
</evidence>
<dbReference type="GO" id="GO:0005886">
    <property type="term" value="C:plasma membrane"/>
    <property type="evidence" value="ECO:0007669"/>
    <property type="project" value="TreeGrafter"/>
</dbReference>
<dbReference type="Proteomes" id="UP000821837">
    <property type="component" value="Chromosome 3"/>
</dbReference>
<feature type="region of interest" description="Disordered" evidence="2">
    <location>
        <begin position="1"/>
        <end position="54"/>
    </location>
</feature>
<comment type="similarity">
    <text evidence="1">Belongs to the peptidase M13 family.</text>
</comment>